<sequence>MLVPQGDVEAALRRYDDLLVTAARDRLAASARTHPVVVPAQASPSTTARTVIRIRAGLRQAVASLVGFASIG</sequence>
<dbReference type="EMBL" id="CADCWH010000353">
    <property type="protein sequence ID" value="CAA9567721.1"/>
    <property type="molecule type" value="Genomic_DNA"/>
</dbReference>
<accession>A0A6J4V952</accession>
<name>A0A6J4V952_9BACT</name>
<evidence type="ECO:0000313" key="1">
    <source>
        <dbReference type="EMBL" id="CAA9567721.1"/>
    </source>
</evidence>
<gene>
    <name evidence="1" type="ORF">AVDCRST_MAG70-2195</name>
</gene>
<proteinExistence type="predicted"/>
<protein>
    <submittedName>
        <fullName evidence="1">Uncharacterized protein</fullName>
    </submittedName>
</protein>
<organism evidence="1">
    <name type="scientific">uncultured Thermomicrobiales bacterium</name>
    <dbReference type="NCBI Taxonomy" id="1645740"/>
    <lineage>
        <taxon>Bacteria</taxon>
        <taxon>Pseudomonadati</taxon>
        <taxon>Thermomicrobiota</taxon>
        <taxon>Thermomicrobia</taxon>
        <taxon>Thermomicrobiales</taxon>
        <taxon>environmental samples</taxon>
    </lineage>
</organism>
<dbReference type="AlphaFoldDB" id="A0A6J4V952"/>
<reference evidence="1" key="1">
    <citation type="submission" date="2020-02" db="EMBL/GenBank/DDBJ databases">
        <authorList>
            <person name="Meier V. D."/>
        </authorList>
    </citation>
    <scope>NUCLEOTIDE SEQUENCE</scope>
    <source>
        <strain evidence="1">AVDCRST_MAG70</strain>
    </source>
</reference>